<dbReference type="Gene3D" id="1.25.40.10">
    <property type="entry name" value="Tetratricopeptide repeat domain"/>
    <property type="match status" value="1"/>
</dbReference>
<keyword evidence="2" id="KW-0723">Serine/threonine-protein kinase</keyword>
<dbReference type="Gene3D" id="1.10.510.10">
    <property type="entry name" value="Transferase(Phosphotransferase) domain 1"/>
    <property type="match status" value="1"/>
</dbReference>
<dbReference type="InterPro" id="IPR011009">
    <property type="entry name" value="Kinase-like_dom_sf"/>
</dbReference>
<accession>A0ABV8HK12</accession>
<feature type="binding site" evidence="9">
    <location>
        <position position="174"/>
    </location>
    <ligand>
        <name>ATP</name>
        <dbReference type="ChEBI" id="CHEBI:30616"/>
    </ligand>
</feature>
<evidence type="ECO:0000256" key="7">
    <source>
        <dbReference type="ARBA" id="ARBA00047899"/>
    </source>
</evidence>
<evidence type="ECO:0000256" key="3">
    <source>
        <dbReference type="ARBA" id="ARBA00022679"/>
    </source>
</evidence>
<keyword evidence="5" id="KW-0418">Kinase</keyword>
<keyword evidence="4 9" id="KW-0547">Nucleotide-binding</keyword>
<sequence length="722" mass="76953">MARCNRPDCGRGVIDEQGFCAECDRRPVAEPAAAAPPADSAGRTGAAVGVANVRPDPWWGLELVGIGAVPDTAEVPAEAYEYIGEEHRFCADPACRRPVGRGHGGTPGRAAGYCPSCGAAFDFAQPRGGETIAGRYEVKRALGSGSYGTAYLVHDRNLGTDVVLKALKRQSVAKTAEEERDALVGLRHDSIVRILSYEPEGSYLVLEYVPGAPLSARADTPLEVVLAHGLQILQALDYLHARGLLHCDVKPSNIIRFKEESAVGPRDRVRLIDFGSVRTVRDTGPVAEYTEAYAPPKHRAPRPDPEHLRPTAGFDLYCLGMTLTELCRAQLRDRTAPGVDSLHLLLARATDSAVPERRFVSARQFAEQLSGVIRQVVTAVPGRRPVQRASALFGSMTEPLHGGLGAPRPFDHWLTAGPSADSFLTLSAPFAAPAPGEVAKALPAPLADPDHPPAQGAAAGALAACRISLRRGDAEAAREALAAADLPPGHWLRSWYRGLIELARGDATRATEQFTGVRRALPGELIPRLALGLCAELRGDLQVAQLHYGTVFDTAPALGAAGFGLARVHLLAGRRAEAVAVAERLAAEFRFEREARIAVVRLLTAVLPIPGSDAPAAADLDRARGWVAGLEVDAASGAGLRAEIEYAQFVVAGDRLKLSEVVREVAGQAGTERDHTALVDLANRLRPPVVWGRGRRRRRGRRAVTGAAANPRNHPSGQRRAG</sequence>
<dbReference type="PANTHER" id="PTHR24363:SF0">
    <property type="entry name" value="SERINE_THREONINE KINASE LIKE DOMAIN CONTAINING 1"/>
    <property type="match status" value="1"/>
</dbReference>
<feature type="region of interest" description="Disordered" evidence="10">
    <location>
        <begin position="694"/>
        <end position="722"/>
    </location>
</feature>
<evidence type="ECO:0000256" key="2">
    <source>
        <dbReference type="ARBA" id="ARBA00022527"/>
    </source>
</evidence>
<evidence type="ECO:0000313" key="13">
    <source>
        <dbReference type="Proteomes" id="UP001595765"/>
    </source>
</evidence>
<evidence type="ECO:0000256" key="8">
    <source>
        <dbReference type="ARBA" id="ARBA00048679"/>
    </source>
</evidence>
<organism evidence="12 13">
    <name type="scientific">Streptomyces polygonati</name>
    <dbReference type="NCBI Taxonomy" id="1617087"/>
    <lineage>
        <taxon>Bacteria</taxon>
        <taxon>Bacillati</taxon>
        <taxon>Actinomycetota</taxon>
        <taxon>Actinomycetes</taxon>
        <taxon>Kitasatosporales</taxon>
        <taxon>Streptomycetaceae</taxon>
        <taxon>Streptomyces</taxon>
    </lineage>
</organism>
<dbReference type="Pfam" id="PF00069">
    <property type="entry name" value="Pkinase"/>
    <property type="match status" value="1"/>
</dbReference>
<proteinExistence type="predicted"/>
<dbReference type="Pfam" id="PF16919">
    <property type="entry name" value="PknG_rubred"/>
    <property type="match status" value="1"/>
</dbReference>
<dbReference type="SUPFAM" id="SSF48452">
    <property type="entry name" value="TPR-like"/>
    <property type="match status" value="1"/>
</dbReference>
<evidence type="ECO:0000256" key="1">
    <source>
        <dbReference type="ARBA" id="ARBA00012513"/>
    </source>
</evidence>
<evidence type="ECO:0000256" key="6">
    <source>
        <dbReference type="ARBA" id="ARBA00022840"/>
    </source>
</evidence>
<feature type="domain" description="Protein kinase" evidence="11">
    <location>
        <begin position="136"/>
        <end position="404"/>
    </location>
</feature>
<dbReference type="RefSeq" id="WP_386427248.1">
    <property type="nucleotide sequence ID" value="NZ_JBHSBB010000007.1"/>
</dbReference>
<dbReference type="EC" id="2.7.11.1" evidence="1"/>
<dbReference type="PANTHER" id="PTHR24363">
    <property type="entry name" value="SERINE/THREONINE PROTEIN KINASE"/>
    <property type="match status" value="1"/>
</dbReference>
<dbReference type="PROSITE" id="PS50011">
    <property type="entry name" value="PROTEIN_KINASE_DOM"/>
    <property type="match status" value="1"/>
</dbReference>
<dbReference type="EMBL" id="JBHSBB010000007">
    <property type="protein sequence ID" value="MFC4031247.1"/>
    <property type="molecule type" value="Genomic_DNA"/>
</dbReference>
<evidence type="ECO:0000256" key="5">
    <source>
        <dbReference type="ARBA" id="ARBA00022777"/>
    </source>
</evidence>
<dbReference type="InterPro" id="IPR017441">
    <property type="entry name" value="Protein_kinase_ATP_BS"/>
</dbReference>
<dbReference type="Gene3D" id="3.30.200.20">
    <property type="entry name" value="Phosphorylase Kinase, domain 1"/>
    <property type="match status" value="1"/>
</dbReference>
<keyword evidence="3" id="KW-0808">Transferase</keyword>
<gene>
    <name evidence="12" type="ORF">ACFO3J_07135</name>
</gene>
<dbReference type="Pfam" id="PF16918">
    <property type="entry name" value="PknG_TPR"/>
    <property type="match status" value="1"/>
</dbReference>
<comment type="caution">
    <text evidence="12">The sequence shown here is derived from an EMBL/GenBank/DDBJ whole genome shotgun (WGS) entry which is preliminary data.</text>
</comment>
<keyword evidence="13" id="KW-1185">Reference proteome</keyword>
<dbReference type="InterPro" id="IPR000719">
    <property type="entry name" value="Prot_kinase_dom"/>
</dbReference>
<dbReference type="SUPFAM" id="SSF56112">
    <property type="entry name" value="Protein kinase-like (PK-like)"/>
    <property type="match status" value="1"/>
</dbReference>
<dbReference type="InterPro" id="IPR031634">
    <property type="entry name" value="PknG_rubred"/>
</dbReference>
<evidence type="ECO:0000259" key="11">
    <source>
        <dbReference type="PROSITE" id="PS50011"/>
    </source>
</evidence>
<dbReference type="Proteomes" id="UP001595765">
    <property type="component" value="Unassembled WGS sequence"/>
</dbReference>
<dbReference type="SMART" id="SM00220">
    <property type="entry name" value="S_TKc"/>
    <property type="match status" value="1"/>
</dbReference>
<protein>
    <recommendedName>
        <fullName evidence="1">non-specific serine/threonine protein kinase</fullName>
        <ecNumber evidence="1">2.7.11.1</ecNumber>
    </recommendedName>
</protein>
<dbReference type="InterPro" id="IPR011990">
    <property type="entry name" value="TPR-like_helical_dom_sf"/>
</dbReference>
<evidence type="ECO:0000313" key="12">
    <source>
        <dbReference type="EMBL" id="MFC4031247.1"/>
    </source>
</evidence>
<keyword evidence="6 9" id="KW-0067">ATP-binding</keyword>
<comment type="catalytic activity">
    <reaction evidence="8">
        <text>L-seryl-[protein] + ATP = O-phospho-L-seryl-[protein] + ADP + H(+)</text>
        <dbReference type="Rhea" id="RHEA:17989"/>
        <dbReference type="Rhea" id="RHEA-COMP:9863"/>
        <dbReference type="Rhea" id="RHEA-COMP:11604"/>
        <dbReference type="ChEBI" id="CHEBI:15378"/>
        <dbReference type="ChEBI" id="CHEBI:29999"/>
        <dbReference type="ChEBI" id="CHEBI:30616"/>
        <dbReference type="ChEBI" id="CHEBI:83421"/>
        <dbReference type="ChEBI" id="CHEBI:456216"/>
        <dbReference type="EC" id="2.7.11.1"/>
    </reaction>
</comment>
<dbReference type="PROSITE" id="PS00107">
    <property type="entry name" value="PROTEIN_KINASE_ATP"/>
    <property type="match status" value="1"/>
</dbReference>
<comment type="catalytic activity">
    <reaction evidence="7">
        <text>L-threonyl-[protein] + ATP = O-phospho-L-threonyl-[protein] + ADP + H(+)</text>
        <dbReference type="Rhea" id="RHEA:46608"/>
        <dbReference type="Rhea" id="RHEA-COMP:11060"/>
        <dbReference type="Rhea" id="RHEA-COMP:11605"/>
        <dbReference type="ChEBI" id="CHEBI:15378"/>
        <dbReference type="ChEBI" id="CHEBI:30013"/>
        <dbReference type="ChEBI" id="CHEBI:30616"/>
        <dbReference type="ChEBI" id="CHEBI:61977"/>
        <dbReference type="ChEBI" id="CHEBI:456216"/>
        <dbReference type="EC" id="2.7.11.1"/>
    </reaction>
</comment>
<dbReference type="InterPro" id="IPR031636">
    <property type="entry name" value="PknG_TPR"/>
</dbReference>
<evidence type="ECO:0000256" key="9">
    <source>
        <dbReference type="PROSITE-ProRule" id="PRU10141"/>
    </source>
</evidence>
<evidence type="ECO:0000256" key="10">
    <source>
        <dbReference type="SAM" id="MobiDB-lite"/>
    </source>
</evidence>
<reference evidence="13" key="1">
    <citation type="journal article" date="2019" name="Int. J. Syst. Evol. Microbiol.">
        <title>The Global Catalogue of Microorganisms (GCM) 10K type strain sequencing project: providing services to taxonomists for standard genome sequencing and annotation.</title>
        <authorList>
            <consortium name="The Broad Institute Genomics Platform"/>
            <consortium name="The Broad Institute Genome Sequencing Center for Infectious Disease"/>
            <person name="Wu L."/>
            <person name="Ma J."/>
        </authorList>
    </citation>
    <scope>NUCLEOTIDE SEQUENCE [LARGE SCALE GENOMIC DNA]</scope>
    <source>
        <strain evidence="13">CGMCC 4.7237</strain>
    </source>
</reference>
<evidence type="ECO:0000256" key="4">
    <source>
        <dbReference type="ARBA" id="ARBA00022741"/>
    </source>
</evidence>
<name>A0ABV8HK12_9ACTN</name>